<keyword evidence="2" id="KW-1185">Reference proteome</keyword>
<sequence>MELNEEQLAEFVQELGIEIINPDRRYWLIRAGKEGAFFNEFLRLGFTGIGYAINDLEFLKTATKEQLKDKIATILTDSENQIGQIASKIYNFVHEVKKDDVIIMPSAGREIISFGIIEDSDIYISDQLLLEESIIAANSQIIPDKRRKVKWIKTTKSENVPAKVLLHLFSPHGISLIADKEIIELVDNLISDLFLKNSEAHMTFNVKTEENIDFDSLTDYLSILNNATRFSANYFKEKTKPTVKLNLNSPGPISLEAGIYTVIGTVIFLALLGCDFEISALGCKFKVKSEGLYKYIKLCLEYIKEKEEREYNRNLSKLQIKEPEVIKKIREDIEKEEESSDAPIDS</sequence>
<proteinExistence type="predicted"/>
<gene>
    <name evidence="1" type="ORF">HMPREF0401_01627</name>
</gene>
<comment type="caution">
    <text evidence="1">The sequence shown here is derived from an EMBL/GenBank/DDBJ whole genome shotgun (WGS) entry which is preliminary data.</text>
</comment>
<dbReference type="EMBL" id="ACUO01000022">
    <property type="protein sequence ID" value="EGN66658.1"/>
    <property type="molecule type" value="Genomic_DNA"/>
</dbReference>
<dbReference type="AlphaFoldDB" id="F7L1A6"/>
<dbReference type="Proteomes" id="UP000004160">
    <property type="component" value="Unassembled WGS sequence"/>
</dbReference>
<evidence type="ECO:0000313" key="2">
    <source>
        <dbReference type="Proteomes" id="UP000004160"/>
    </source>
</evidence>
<dbReference type="RefSeq" id="WP_008693628.1">
    <property type="nucleotide sequence ID" value="NZ_GL945393.1"/>
</dbReference>
<dbReference type="HOGENOM" id="CLU_801131_0_0_0"/>
<dbReference type="PATRIC" id="fig|457403.8.peg.1644"/>
<name>F7L1A6_9FUSO</name>
<evidence type="ECO:0000313" key="1">
    <source>
        <dbReference type="EMBL" id="EGN66658.1"/>
    </source>
</evidence>
<accession>F7L1A6</accession>
<reference evidence="1" key="1">
    <citation type="submission" date="2011-05" db="EMBL/GenBank/DDBJ databases">
        <title>The Genome Sequence of Fusobacterium sp. 11_3_2.</title>
        <authorList>
            <consortium name="The Broad Institute Genome Sequencing Platform"/>
            <person name="Earl A."/>
            <person name="Ward D."/>
            <person name="Feldgarden M."/>
            <person name="Gevers D."/>
            <person name="Sibley C.D."/>
            <person name="White A.P."/>
            <person name="Crowley S."/>
            <person name="Surette M."/>
            <person name="Strauss J.C."/>
            <person name="Ambrose C.E."/>
            <person name="Allen-Vercoe E."/>
            <person name="Young S.K."/>
            <person name="Zeng Q."/>
            <person name="Gargeya S."/>
            <person name="Fitzgerald M."/>
            <person name="Haas B."/>
            <person name="Abouelleil A."/>
            <person name="Alvarado L."/>
            <person name="Arachchi H.M."/>
            <person name="Berlin A."/>
            <person name="Brown A."/>
            <person name="Chapman S.B."/>
            <person name="Chen Z."/>
            <person name="Dunbar C."/>
            <person name="Freedman E."/>
            <person name="Gearin G."/>
            <person name="Gellesch M."/>
            <person name="Goldberg J."/>
            <person name="Griggs A."/>
            <person name="Gujja S."/>
            <person name="Heiman D."/>
            <person name="Howarth C."/>
            <person name="Larson L."/>
            <person name="Lui A."/>
            <person name="MacDonald P.J.P."/>
            <person name="Mehta T."/>
            <person name="Montmayeur A."/>
            <person name="Murphy C."/>
            <person name="Neiman D."/>
            <person name="Pearson M."/>
            <person name="Priest M."/>
            <person name="Roberts A."/>
            <person name="Saif S."/>
            <person name="Shea T."/>
            <person name="Shenoy N."/>
            <person name="Sisk P."/>
            <person name="Stolte C."/>
            <person name="Sykes S."/>
            <person name="Wortman J."/>
            <person name="Nusbaum C."/>
            <person name="Birren B."/>
        </authorList>
    </citation>
    <scope>NUCLEOTIDE SEQUENCE [LARGE SCALE GENOMIC DNA]</scope>
    <source>
        <strain evidence="1">11_3_2</strain>
    </source>
</reference>
<organism evidence="1 2">
    <name type="scientific">Fusobacterium animalis 11_3_2</name>
    <dbReference type="NCBI Taxonomy" id="457403"/>
    <lineage>
        <taxon>Bacteria</taxon>
        <taxon>Fusobacteriati</taxon>
        <taxon>Fusobacteriota</taxon>
        <taxon>Fusobacteriia</taxon>
        <taxon>Fusobacteriales</taxon>
        <taxon>Fusobacteriaceae</taxon>
        <taxon>Fusobacterium</taxon>
    </lineage>
</organism>
<protein>
    <submittedName>
        <fullName evidence="1">Uncharacterized protein</fullName>
    </submittedName>
</protein>